<dbReference type="EMBL" id="KM875470">
    <property type="protein sequence ID" value="AKC03185.1"/>
    <property type="molecule type" value="Genomic_DNA"/>
</dbReference>
<sequence>MDESEEISRRMAMIITTSRMQSMGDTIRQEEMCRQFCNKHCMFPAVTVRVTGVVSAEAIGQDTWDLARSHDVRHVVLFKASVVDWRVAELFLEFGDKLCEIYTLSFVVDGFHYDGSASPFKPVDGMETMLRCVLRDVLDDAGGGAVVPRAPSVASQCLLDRYLVPFGGLLAMYNHFTGVHSQVPSARLEASRGRSVRRAIFHGYADTETYNQMLAEARRHDVRRRRRQDRFDLLAVCRSLDCMTLDDDE</sequence>
<evidence type="ECO:0000313" key="9">
    <source>
        <dbReference type="Proteomes" id="UP000152300"/>
    </source>
</evidence>
<dbReference type="Pfam" id="PF04708">
    <property type="entry name" value="Pox_F16"/>
    <property type="match status" value="1"/>
</dbReference>
<evidence type="ECO:0000256" key="5">
    <source>
        <dbReference type="ARBA" id="ARBA00034820"/>
    </source>
</evidence>
<gene>
    <name evidence="6" type="ORF">BVTX09c15_016</name>
    <name evidence="7" type="ORF">BVTX09c5_016</name>
</gene>
<dbReference type="EMBL" id="KM875471">
    <property type="protein sequence ID" value="AKC03314.1"/>
    <property type="molecule type" value="Genomic_DNA"/>
</dbReference>
<evidence type="ECO:0000256" key="3">
    <source>
        <dbReference type="ARBA" id="ARBA00022562"/>
    </source>
</evidence>
<evidence type="ECO:0000313" key="7">
    <source>
        <dbReference type="EMBL" id="AKC03314.1"/>
    </source>
</evidence>
<dbReference type="GO" id="GO:0044196">
    <property type="term" value="C:host cell nucleolus"/>
    <property type="evidence" value="ECO:0007669"/>
    <property type="project" value="UniProtKB-SubCell"/>
</dbReference>
<proteinExistence type="inferred from homology"/>
<reference evidence="8 9" key="1">
    <citation type="journal article" date="2015" name="Arch. Virol.">
        <title>Coinfection with multiple strains of bovine papular stomatitis virus.</title>
        <authorList>
            <person name="Huang T."/>
            <person name="Tulman E.R."/>
            <person name="Diel D.G."/>
            <person name="Khatiwada S."/>
            <person name="Sims W."/>
            <person name="Edwards J.F."/>
            <person name="Wen X."/>
            <person name="Kutish G.F."/>
            <person name="Rock D.L."/>
            <person name="Delhon G."/>
        </authorList>
    </citation>
    <scope>NUCLEOTIDE SEQUENCE [LARGE SCALE GENOMIC DNA]</scope>
    <source>
        <strain evidence="6">BV-TX09c15</strain>
        <strain evidence="7">BV-TX09c5</strain>
    </source>
</reference>
<dbReference type="Proteomes" id="UP000152300">
    <property type="component" value="Segment"/>
</dbReference>
<keyword evidence="2" id="KW-0244">Early protein</keyword>
<evidence type="ECO:0000313" key="8">
    <source>
        <dbReference type="Proteomes" id="UP000136698"/>
    </source>
</evidence>
<evidence type="ECO:0000256" key="2">
    <source>
        <dbReference type="ARBA" id="ARBA00022518"/>
    </source>
</evidence>
<protein>
    <recommendedName>
        <fullName evidence="5">Protein OPG061</fullName>
    </recommendedName>
</protein>
<keyword evidence="3" id="KW-1048">Host nucleus</keyword>
<accession>A0A0E3XA92</accession>
<organism evidence="7 8">
    <name type="scientific">Bovine papular stomatitis virus</name>
    <dbReference type="NCBI Taxonomy" id="129727"/>
    <lineage>
        <taxon>Viruses</taxon>
        <taxon>Varidnaviria</taxon>
        <taxon>Bamfordvirae</taxon>
        <taxon>Nucleocytoviricota</taxon>
        <taxon>Pokkesviricetes</taxon>
        <taxon>Chitovirales</taxon>
        <taxon>Poxviridae</taxon>
        <taxon>Chordopoxvirinae</taxon>
        <taxon>Parapoxvirus</taxon>
        <taxon>Parapoxvirus bovinestomatitis</taxon>
    </lineage>
</organism>
<name>A0A0E3XA92_9POXV</name>
<dbReference type="Proteomes" id="UP000136698">
    <property type="component" value="Segment"/>
</dbReference>
<dbReference type="InterPro" id="IPR006798">
    <property type="entry name" value="Poxvirus_F16"/>
</dbReference>
<evidence type="ECO:0000313" key="6">
    <source>
        <dbReference type="EMBL" id="AKC03185.1"/>
    </source>
</evidence>
<comment type="similarity">
    <text evidence="4">Belongs to the orthopoxvirus OPG058 family.</text>
</comment>
<evidence type="ECO:0000256" key="4">
    <source>
        <dbReference type="ARBA" id="ARBA00034705"/>
    </source>
</evidence>
<comment type="subcellular location">
    <subcellularLocation>
        <location evidence="1">Host nucleus</location>
        <location evidence="1">Host nucleolus</location>
    </subcellularLocation>
</comment>
<evidence type="ECO:0000256" key="1">
    <source>
        <dbReference type="ARBA" id="ARBA00004307"/>
    </source>
</evidence>